<keyword evidence="2" id="KW-1185">Reference proteome</keyword>
<dbReference type="Proteomes" id="UP000799440">
    <property type="component" value="Unassembled WGS sequence"/>
</dbReference>
<dbReference type="AlphaFoldDB" id="A0A6A6V5V0"/>
<sequence>MEPIEDIETVTNECTLPEWLMTWRSENEYACMKADEQIKELAEHTDSGILGVETSDEPAAPSKPNRKTLSCRDYTVQLRYQDATRTIKVQYREDVTGDMKVDAYHAAQMSVKKEIVNRAETQKAVQTIDKIIKLVTAAFSFASYSVTTTDSAPVNAELYGRLGLEENRLVYRATGADARDAVEKLYEELKGRNRESLKRVLKHSLTDEC</sequence>
<evidence type="ECO:0000313" key="2">
    <source>
        <dbReference type="Proteomes" id="UP000799440"/>
    </source>
</evidence>
<proteinExistence type="predicted"/>
<gene>
    <name evidence="1" type="ORF">M011DRAFT_479725</name>
</gene>
<evidence type="ECO:0000313" key="1">
    <source>
        <dbReference type="EMBL" id="KAF2744691.1"/>
    </source>
</evidence>
<organism evidence="1 2">
    <name type="scientific">Sporormia fimetaria CBS 119925</name>
    <dbReference type="NCBI Taxonomy" id="1340428"/>
    <lineage>
        <taxon>Eukaryota</taxon>
        <taxon>Fungi</taxon>
        <taxon>Dikarya</taxon>
        <taxon>Ascomycota</taxon>
        <taxon>Pezizomycotina</taxon>
        <taxon>Dothideomycetes</taxon>
        <taxon>Pleosporomycetidae</taxon>
        <taxon>Pleosporales</taxon>
        <taxon>Sporormiaceae</taxon>
        <taxon>Sporormia</taxon>
    </lineage>
</organism>
<dbReference type="EMBL" id="MU006587">
    <property type="protein sequence ID" value="KAF2744691.1"/>
    <property type="molecule type" value="Genomic_DNA"/>
</dbReference>
<accession>A0A6A6V5V0</accession>
<reference evidence="1" key="1">
    <citation type="journal article" date="2020" name="Stud. Mycol.">
        <title>101 Dothideomycetes genomes: a test case for predicting lifestyles and emergence of pathogens.</title>
        <authorList>
            <person name="Haridas S."/>
            <person name="Albert R."/>
            <person name="Binder M."/>
            <person name="Bloem J."/>
            <person name="Labutti K."/>
            <person name="Salamov A."/>
            <person name="Andreopoulos B."/>
            <person name="Baker S."/>
            <person name="Barry K."/>
            <person name="Bills G."/>
            <person name="Bluhm B."/>
            <person name="Cannon C."/>
            <person name="Castanera R."/>
            <person name="Culley D."/>
            <person name="Daum C."/>
            <person name="Ezra D."/>
            <person name="Gonzalez J."/>
            <person name="Henrissat B."/>
            <person name="Kuo A."/>
            <person name="Liang C."/>
            <person name="Lipzen A."/>
            <person name="Lutzoni F."/>
            <person name="Magnuson J."/>
            <person name="Mondo S."/>
            <person name="Nolan M."/>
            <person name="Ohm R."/>
            <person name="Pangilinan J."/>
            <person name="Park H.-J."/>
            <person name="Ramirez L."/>
            <person name="Alfaro M."/>
            <person name="Sun H."/>
            <person name="Tritt A."/>
            <person name="Yoshinaga Y."/>
            <person name="Zwiers L.-H."/>
            <person name="Turgeon B."/>
            <person name="Goodwin S."/>
            <person name="Spatafora J."/>
            <person name="Crous P."/>
            <person name="Grigoriev I."/>
        </authorList>
    </citation>
    <scope>NUCLEOTIDE SEQUENCE</scope>
    <source>
        <strain evidence="1">CBS 119925</strain>
    </source>
</reference>
<protein>
    <submittedName>
        <fullName evidence="1">Uncharacterized protein</fullName>
    </submittedName>
</protein>
<name>A0A6A6V5V0_9PLEO</name>